<reference evidence="7 8" key="1">
    <citation type="submission" date="2019-02" db="EMBL/GenBank/DDBJ databases">
        <title>Deep-cultivation of Planctomycetes and their phenomic and genomic characterization uncovers novel biology.</title>
        <authorList>
            <person name="Wiegand S."/>
            <person name="Jogler M."/>
            <person name="Boedeker C."/>
            <person name="Pinto D."/>
            <person name="Vollmers J."/>
            <person name="Rivas-Marin E."/>
            <person name="Kohn T."/>
            <person name="Peeters S.H."/>
            <person name="Heuer A."/>
            <person name="Rast P."/>
            <person name="Oberbeckmann S."/>
            <person name="Bunk B."/>
            <person name="Jeske O."/>
            <person name="Meyerdierks A."/>
            <person name="Storesund J.E."/>
            <person name="Kallscheuer N."/>
            <person name="Luecker S."/>
            <person name="Lage O.M."/>
            <person name="Pohl T."/>
            <person name="Merkel B.J."/>
            <person name="Hornburger P."/>
            <person name="Mueller R.-W."/>
            <person name="Bruemmer F."/>
            <person name="Labrenz M."/>
            <person name="Spormann A.M."/>
            <person name="Op den Camp H."/>
            <person name="Overmann J."/>
            <person name="Amann R."/>
            <person name="Jetten M.S.M."/>
            <person name="Mascher T."/>
            <person name="Medema M.H."/>
            <person name="Devos D.P."/>
            <person name="Kaster A.-K."/>
            <person name="Ovreas L."/>
            <person name="Rohde M."/>
            <person name="Galperin M.Y."/>
            <person name="Jogler C."/>
        </authorList>
    </citation>
    <scope>NUCLEOTIDE SEQUENCE [LARGE SCALE GENOMIC DNA]</scope>
    <source>
        <strain evidence="7 8">Poly24</strain>
    </source>
</reference>
<dbReference type="KEGG" id="rcf:Poly24_10310"/>
<accession>A0A518JP88</accession>
<evidence type="ECO:0000256" key="5">
    <source>
        <dbReference type="SAM" id="Phobius"/>
    </source>
</evidence>
<dbReference type="EMBL" id="CP036348">
    <property type="protein sequence ID" value="QDV67338.1"/>
    <property type="molecule type" value="Genomic_DNA"/>
</dbReference>
<dbReference type="Pfam" id="PF01694">
    <property type="entry name" value="Rhomboid"/>
    <property type="match status" value="1"/>
</dbReference>
<feature type="transmembrane region" description="Helical" evidence="5">
    <location>
        <begin position="132"/>
        <end position="151"/>
    </location>
</feature>
<dbReference type="RefSeq" id="WP_197452330.1">
    <property type="nucleotide sequence ID" value="NZ_CP036348.1"/>
</dbReference>
<dbReference type="InterPro" id="IPR022764">
    <property type="entry name" value="Peptidase_S54_rhomboid_dom"/>
</dbReference>
<evidence type="ECO:0000256" key="3">
    <source>
        <dbReference type="ARBA" id="ARBA00022989"/>
    </source>
</evidence>
<gene>
    <name evidence="7" type="ORF">Poly24_10310</name>
</gene>
<protein>
    <recommendedName>
        <fullName evidence="6">Peptidase S54 rhomboid domain-containing protein</fullName>
    </recommendedName>
</protein>
<proteinExistence type="predicted"/>
<evidence type="ECO:0000256" key="4">
    <source>
        <dbReference type="ARBA" id="ARBA00023136"/>
    </source>
</evidence>
<dbReference type="SUPFAM" id="SSF144091">
    <property type="entry name" value="Rhomboid-like"/>
    <property type="match status" value="1"/>
</dbReference>
<dbReference type="NCBIfam" id="TIGR03902">
    <property type="entry name" value="rhom_GG_sort"/>
    <property type="match status" value="1"/>
</dbReference>
<sequence length="202" mass="22247">MKTIPVPVTITIVLISILAAVFPSLTSLLELDFQRAAQGEIWRWISGHVVHFDWSHFFWDVSMFATLSAICESKYRRAYAPILVGSILVISLSLAIVCPEIRCYRGLSGIDTMLFGWWVIDWIRTNLHAKDLPAAGLGGMMLLGLVGKLGYEAVFHQTLFVQSAAFVPLVEAHIAGLICGATAALGVPIVQNWTRVRQPISV</sequence>
<evidence type="ECO:0000259" key="6">
    <source>
        <dbReference type="Pfam" id="PF01694"/>
    </source>
</evidence>
<feature type="transmembrane region" description="Helical" evidence="5">
    <location>
        <begin position="6"/>
        <end position="29"/>
    </location>
</feature>
<dbReference type="GO" id="GO:0016020">
    <property type="term" value="C:membrane"/>
    <property type="evidence" value="ECO:0007669"/>
    <property type="project" value="UniProtKB-SubCell"/>
</dbReference>
<evidence type="ECO:0000313" key="7">
    <source>
        <dbReference type="EMBL" id="QDV67338.1"/>
    </source>
</evidence>
<name>A0A518JP88_9BACT</name>
<keyword evidence="4 5" id="KW-0472">Membrane</keyword>
<evidence type="ECO:0000256" key="1">
    <source>
        <dbReference type="ARBA" id="ARBA00004141"/>
    </source>
</evidence>
<dbReference type="InterPro" id="IPR035952">
    <property type="entry name" value="Rhomboid-like_sf"/>
</dbReference>
<dbReference type="GO" id="GO:0004252">
    <property type="term" value="F:serine-type endopeptidase activity"/>
    <property type="evidence" value="ECO:0007669"/>
    <property type="project" value="InterPro"/>
</dbReference>
<comment type="subcellular location">
    <subcellularLocation>
        <location evidence="1">Membrane</location>
        <topology evidence="1">Multi-pass membrane protein</topology>
    </subcellularLocation>
</comment>
<keyword evidence="8" id="KW-1185">Reference proteome</keyword>
<dbReference type="Gene3D" id="1.20.1540.10">
    <property type="entry name" value="Rhomboid-like"/>
    <property type="match status" value="1"/>
</dbReference>
<keyword evidence="2 5" id="KW-0812">Transmembrane</keyword>
<dbReference type="InterPro" id="IPR023826">
    <property type="entry name" value="Rhom-like_SP_proteobac"/>
</dbReference>
<keyword evidence="3 5" id="KW-1133">Transmembrane helix</keyword>
<dbReference type="AlphaFoldDB" id="A0A518JP88"/>
<evidence type="ECO:0000256" key="2">
    <source>
        <dbReference type="ARBA" id="ARBA00022692"/>
    </source>
</evidence>
<feature type="domain" description="Peptidase S54 rhomboid" evidence="6">
    <location>
        <begin position="39"/>
        <end position="185"/>
    </location>
</feature>
<evidence type="ECO:0000313" key="8">
    <source>
        <dbReference type="Proteomes" id="UP000315082"/>
    </source>
</evidence>
<dbReference type="Proteomes" id="UP000315082">
    <property type="component" value="Chromosome"/>
</dbReference>
<feature type="transmembrane region" description="Helical" evidence="5">
    <location>
        <begin position="79"/>
        <end position="97"/>
    </location>
</feature>
<organism evidence="7 8">
    <name type="scientific">Rosistilla carotiformis</name>
    <dbReference type="NCBI Taxonomy" id="2528017"/>
    <lineage>
        <taxon>Bacteria</taxon>
        <taxon>Pseudomonadati</taxon>
        <taxon>Planctomycetota</taxon>
        <taxon>Planctomycetia</taxon>
        <taxon>Pirellulales</taxon>
        <taxon>Pirellulaceae</taxon>
        <taxon>Rosistilla</taxon>
    </lineage>
</organism>